<dbReference type="RefSeq" id="WP_377961508.1">
    <property type="nucleotide sequence ID" value="NZ_JBHZOL010000021.1"/>
</dbReference>
<organism evidence="2 3">
    <name type="scientific">Almyronema epifaneia S1</name>
    <dbReference type="NCBI Taxonomy" id="2991925"/>
    <lineage>
        <taxon>Bacteria</taxon>
        <taxon>Bacillati</taxon>
        <taxon>Cyanobacteriota</taxon>
        <taxon>Cyanophyceae</taxon>
        <taxon>Nodosilineales</taxon>
        <taxon>Nodosilineaceae</taxon>
        <taxon>Almyronema</taxon>
        <taxon>Almyronema epifaneia</taxon>
    </lineage>
</organism>
<feature type="region of interest" description="Disordered" evidence="1">
    <location>
        <begin position="1"/>
        <end position="22"/>
    </location>
</feature>
<proteinExistence type="predicted"/>
<dbReference type="EMBL" id="JBHZOL010000021">
    <property type="protein sequence ID" value="MFE4105264.1"/>
    <property type="molecule type" value="Genomic_DNA"/>
</dbReference>
<feature type="compositionally biased region" description="Low complexity" evidence="1">
    <location>
        <begin position="12"/>
        <end position="21"/>
    </location>
</feature>
<sequence>MTAPQPLNVVTSPQSRRLYPPRQRRLSRRSAYLAAQSPLALGLEVGAKLAVNLLLLAAIVSALMKLVPYFQNQRARLQAVDTAVKQAETETAELRTDFSRYFDPSQASSIMQEQSGRKSPLQRTVVWTEPDYNP</sequence>
<feature type="region of interest" description="Disordered" evidence="1">
    <location>
        <begin position="106"/>
        <end position="134"/>
    </location>
</feature>
<reference evidence="2 3" key="1">
    <citation type="submission" date="2024-10" db="EMBL/GenBank/DDBJ databases">
        <authorList>
            <person name="Ratan Roy A."/>
            <person name="Morales Sandoval P.H."/>
            <person name="De Los Santos Villalobos S."/>
            <person name="Chakraborty S."/>
            <person name="Mukherjee J."/>
        </authorList>
    </citation>
    <scope>NUCLEOTIDE SEQUENCE [LARGE SCALE GENOMIC DNA]</scope>
    <source>
        <strain evidence="2 3">S1</strain>
    </source>
</reference>
<keyword evidence="3" id="KW-1185">Reference proteome</keyword>
<name>A0ABW6ICX4_9CYAN</name>
<evidence type="ECO:0008006" key="4">
    <source>
        <dbReference type="Google" id="ProtNLM"/>
    </source>
</evidence>
<dbReference type="Proteomes" id="UP001600165">
    <property type="component" value="Unassembled WGS sequence"/>
</dbReference>
<evidence type="ECO:0000313" key="3">
    <source>
        <dbReference type="Proteomes" id="UP001600165"/>
    </source>
</evidence>
<gene>
    <name evidence="2" type="ORF">ACFVKH_03175</name>
</gene>
<evidence type="ECO:0000256" key="1">
    <source>
        <dbReference type="SAM" id="MobiDB-lite"/>
    </source>
</evidence>
<evidence type="ECO:0000313" key="2">
    <source>
        <dbReference type="EMBL" id="MFE4105264.1"/>
    </source>
</evidence>
<comment type="caution">
    <text evidence="2">The sequence shown here is derived from an EMBL/GenBank/DDBJ whole genome shotgun (WGS) entry which is preliminary data.</text>
</comment>
<protein>
    <recommendedName>
        <fullName evidence="4">Cell division protein FtsL</fullName>
    </recommendedName>
</protein>
<accession>A0ABW6ICX4</accession>